<dbReference type="Gene3D" id="3.20.20.450">
    <property type="entry name" value="EAL domain"/>
    <property type="match status" value="1"/>
</dbReference>
<dbReference type="EC" id="3.1.4.52" evidence="3"/>
<dbReference type="InterPro" id="IPR035919">
    <property type="entry name" value="EAL_sf"/>
</dbReference>
<dbReference type="SUPFAM" id="SSF141868">
    <property type="entry name" value="EAL domain-like"/>
    <property type="match status" value="1"/>
</dbReference>
<dbReference type="SMART" id="SM00052">
    <property type="entry name" value="EAL"/>
    <property type="match status" value="1"/>
</dbReference>
<name>A0A1J5R172_9ZZZZ</name>
<reference evidence="3" key="1">
    <citation type="submission" date="2016-10" db="EMBL/GenBank/DDBJ databases">
        <title>Sequence of Gallionella enrichment culture.</title>
        <authorList>
            <person name="Poehlein A."/>
            <person name="Muehling M."/>
            <person name="Daniel R."/>
        </authorList>
    </citation>
    <scope>NUCLEOTIDE SEQUENCE</scope>
</reference>
<accession>A0A1J5R172</accession>
<organism evidence="3">
    <name type="scientific">mine drainage metagenome</name>
    <dbReference type="NCBI Taxonomy" id="410659"/>
    <lineage>
        <taxon>unclassified sequences</taxon>
        <taxon>metagenomes</taxon>
        <taxon>ecological metagenomes</taxon>
    </lineage>
</organism>
<dbReference type="PANTHER" id="PTHR33121">
    <property type="entry name" value="CYCLIC DI-GMP PHOSPHODIESTERASE PDEF"/>
    <property type="match status" value="1"/>
</dbReference>
<feature type="domain" description="EAL" evidence="2">
    <location>
        <begin position="141"/>
        <end position="391"/>
    </location>
</feature>
<dbReference type="InterPro" id="IPR050706">
    <property type="entry name" value="Cyclic-di-GMP_PDE-like"/>
</dbReference>
<dbReference type="InterPro" id="IPR001789">
    <property type="entry name" value="Sig_transdc_resp-reg_receiver"/>
</dbReference>
<dbReference type="Pfam" id="PF00563">
    <property type="entry name" value="EAL"/>
    <property type="match status" value="1"/>
</dbReference>
<dbReference type="CDD" id="cd01948">
    <property type="entry name" value="EAL"/>
    <property type="match status" value="1"/>
</dbReference>
<dbReference type="AlphaFoldDB" id="A0A1J5R172"/>
<dbReference type="InterPro" id="IPR001633">
    <property type="entry name" value="EAL_dom"/>
</dbReference>
<protein>
    <submittedName>
        <fullName evidence="3">Oxygen sensor protein DosP</fullName>
        <ecNumber evidence="3">3.1.4.52</ecNumber>
    </submittedName>
</protein>
<sequence>MNTQIQKSAAIVGNDSFIRRIVRMLVSRIGGYSAAEFENARDICNKLNNENIAFDVLILDLGMPDKDVFEALHQLSDARHPGALILFSGQAGELLQQAMDIALKLGLRVLGSLPKPPKFDTLSHLLAASPMATEGALQHELPAMPMQPLEAIAANDISCLYQPIADARSGNLVGVDARLRWRHQERGAIEPDVLSAVAHSAGMQVLLAREVLQILTSQLASWQGKGLDVPVSLRVTHEVLAVPDFPDFAAACVRRLGVQTSSLIFRITESDVAASEVRVLAALARLRLRGFGLSLDNFGQGGISMLLLDAIHFDELRISPTVVCRAAAGNARVLHACSDVALRFGAHAIGGISNRREWSLCRHAGIDQVDGPFVSELLDGDALPVWPVRGDCRQWIERTSWCALTP</sequence>
<dbReference type="Gene3D" id="3.40.50.2300">
    <property type="match status" value="1"/>
</dbReference>
<dbReference type="Pfam" id="PF00072">
    <property type="entry name" value="Response_reg"/>
    <property type="match status" value="1"/>
</dbReference>
<dbReference type="SUPFAM" id="SSF52172">
    <property type="entry name" value="CheY-like"/>
    <property type="match status" value="1"/>
</dbReference>
<dbReference type="PANTHER" id="PTHR33121:SF79">
    <property type="entry name" value="CYCLIC DI-GMP PHOSPHODIESTERASE PDED-RELATED"/>
    <property type="match status" value="1"/>
</dbReference>
<dbReference type="GO" id="GO:0071111">
    <property type="term" value="F:cyclic-guanylate-specific phosphodiesterase activity"/>
    <property type="evidence" value="ECO:0007669"/>
    <property type="project" value="UniProtKB-EC"/>
</dbReference>
<evidence type="ECO:0000259" key="2">
    <source>
        <dbReference type="PROSITE" id="PS50883"/>
    </source>
</evidence>
<dbReference type="GO" id="GO:0000160">
    <property type="term" value="P:phosphorelay signal transduction system"/>
    <property type="evidence" value="ECO:0007669"/>
    <property type="project" value="InterPro"/>
</dbReference>
<dbReference type="SMART" id="SM00448">
    <property type="entry name" value="REC"/>
    <property type="match status" value="1"/>
</dbReference>
<gene>
    <name evidence="3" type="primary">dosP_11</name>
    <name evidence="3" type="ORF">GALL_363180</name>
</gene>
<proteinExistence type="predicted"/>
<dbReference type="PROSITE" id="PS50110">
    <property type="entry name" value="RESPONSE_REGULATORY"/>
    <property type="match status" value="1"/>
</dbReference>
<evidence type="ECO:0000259" key="1">
    <source>
        <dbReference type="PROSITE" id="PS50110"/>
    </source>
</evidence>
<comment type="caution">
    <text evidence="3">The sequence shown here is derived from an EMBL/GenBank/DDBJ whole genome shotgun (WGS) entry which is preliminary data.</text>
</comment>
<keyword evidence="3" id="KW-0378">Hydrolase</keyword>
<dbReference type="EMBL" id="MLJW01000866">
    <property type="protein sequence ID" value="OIQ81909.1"/>
    <property type="molecule type" value="Genomic_DNA"/>
</dbReference>
<evidence type="ECO:0000313" key="3">
    <source>
        <dbReference type="EMBL" id="OIQ81909.1"/>
    </source>
</evidence>
<dbReference type="PROSITE" id="PS50883">
    <property type="entry name" value="EAL"/>
    <property type="match status" value="1"/>
</dbReference>
<dbReference type="InterPro" id="IPR011006">
    <property type="entry name" value="CheY-like_superfamily"/>
</dbReference>
<feature type="domain" description="Response regulatory" evidence="1">
    <location>
        <begin position="8"/>
        <end position="130"/>
    </location>
</feature>